<feature type="transmembrane region" description="Helical" evidence="12">
    <location>
        <begin position="131"/>
        <end position="157"/>
    </location>
</feature>
<evidence type="ECO:0000256" key="12">
    <source>
        <dbReference type="SAM" id="Phobius"/>
    </source>
</evidence>
<feature type="transmembrane region" description="Helical" evidence="12">
    <location>
        <begin position="49"/>
        <end position="71"/>
    </location>
</feature>
<dbReference type="Gene3D" id="1.20.1070.10">
    <property type="entry name" value="Rhodopsin 7-helix transmembrane proteins"/>
    <property type="match status" value="1"/>
</dbReference>
<evidence type="ECO:0000313" key="15">
    <source>
        <dbReference type="Proteomes" id="UP001249851"/>
    </source>
</evidence>
<keyword evidence="9 12" id="KW-0472">Membrane</keyword>
<protein>
    <submittedName>
        <fullName evidence="14">Melanopsin</fullName>
    </submittedName>
</protein>
<evidence type="ECO:0000256" key="5">
    <source>
        <dbReference type="ARBA" id="ARBA00022925"/>
    </source>
</evidence>
<keyword evidence="2" id="KW-0600">Photoreceptor protein</keyword>
<dbReference type="PANTHER" id="PTHR24240">
    <property type="entry name" value="OPSIN"/>
    <property type="match status" value="1"/>
</dbReference>
<proteinExistence type="predicted"/>
<dbReference type="AlphaFoldDB" id="A0AAD9QAJ0"/>
<dbReference type="GO" id="GO:0016020">
    <property type="term" value="C:membrane"/>
    <property type="evidence" value="ECO:0007669"/>
    <property type="project" value="UniProtKB-SubCell"/>
</dbReference>
<keyword evidence="3" id="KW-0716">Sensory transduction</keyword>
<evidence type="ECO:0000256" key="6">
    <source>
        <dbReference type="ARBA" id="ARBA00022989"/>
    </source>
</evidence>
<evidence type="ECO:0000256" key="1">
    <source>
        <dbReference type="ARBA" id="ARBA00004141"/>
    </source>
</evidence>
<gene>
    <name evidence="14" type="ORF">P5673_020031</name>
</gene>
<evidence type="ECO:0000259" key="13">
    <source>
        <dbReference type="PROSITE" id="PS50262"/>
    </source>
</evidence>
<dbReference type="PROSITE" id="PS50262">
    <property type="entry name" value="G_PROTEIN_RECEP_F1_2"/>
    <property type="match status" value="1"/>
</dbReference>
<keyword evidence="7" id="KW-0157">Chromophore</keyword>
<evidence type="ECO:0000256" key="11">
    <source>
        <dbReference type="ARBA" id="ARBA00023224"/>
    </source>
</evidence>
<dbReference type="InterPro" id="IPR050125">
    <property type="entry name" value="GPCR_opsins"/>
</dbReference>
<evidence type="ECO:0000256" key="8">
    <source>
        <dbReference type="ARBA" id="ARBA00023040"/>
    </source>
</evidence>
<evidence type="ECO:0000256" key="3">
    <source>
        <dbReference type="ARBA" id="ARBA00022606"/>
    </source>
</evidence>
<evidence type="ECO:0000313" key="14">
    <source>
        <dbReference type="EMBL" id="KAK2557670.1"/>
    </source>
</evidence>
<feature type="transmembrane region" description="Helical" evidence="12">
    <location>
        <begin position="273"/>
        <end position="293"/>
    </location>
</feature>
<dbReference type="GO" id="GO:0009881">
    <property type="term" value="F:photoreceptor activity"/>
    <property type="evidence" value="ECO:0007669"/>
    <property type="project" value="UniProtKB-KW"/>
</dbReference>
<feature type="transmembrane region" description="Helical" evidence="12">
    <location>
        <begin position="91"/>
        <end position="110"/>
    </location>
</feature>
<reference evidence="14" key="2">
    <citation type="journal article" date="2023" name="Science">
        <title>Genomic signatures of disease resistance in endangered staghorn corals.</title>
        <authorList>
            <person name="Vollmer S.V."/>
            <person name="Selwyn J.D."/>
            <person name="Despard B.A."/>
            <person name="Roesel C.L."/>
        </authorList>
    </citation>
    <scope>NUCLEOTIDE SEQUENCE</scope>
    <source>
        <strain evidence="14">K2</strain>
    </source>
</reference>
<dbReference type="InterPro" id="IPR000276">
    <property type="entry name" value="GPCR_Rhodpsn"/>
</dbReference>
<evidence type="ECO:0000256" key="7">
    <source>
        <dbReference type="ARBA" id="ARBA00022991"/>
    </source>
</evidence>
<keyword evidence="15" id="KW-1185">Reference proteome</keyword>
<dbReference type="GO" id="GO:0007602">
    <property type="term" value="P:phototransduction"/>
    <property type="evidence" value="ECO:0007669"/>
    <property type="project" value="UniProtKB-KW"/>
</dbReference>
<dbReference type="GO" id="GO:0004930">
    <property type="term" value="F:G protein-coupled receptor activity"/>
    <property type="evidence" value="ECO:0007669"/>
    <property type="project" value="UniProtKB-KW"/>
</dbReference>
<dbReference type="SUPFAM" id="SSF81321">
    <property type="entry name" value="Family A G protein-coupled receptor-like"/>
    <property type="match status" value="1"/>
</dbReference>
<feature type="transmembrane region" description="Helical" evidence="12">
    <location>
        <begin position="177"/>
        <end position="202"/>
    </location>
</feature>
<name>A0AAD9QAJ0_ACRCE</name>
<keyword evidence="5" id="KW-0681">Retinal protein</keyword>
<comment type="caution">
    <text evidence="14">The sequence shown here is derived from an EMBL/GenBank/DDBJ whole genome shotgun (WGS) entry which is preliminary data.</text>
</comment>
<comment type="subcellular location">
    <subcellularLocation>
        <location evidence="1">Membrane</location>
        <topology evidence="1">Multi-pass membrane protein</topology>
    </subcellularLocation>
</comment>
<sequence>METASGVPIVIEASVHHTISFLYFLLALFSFSLNSVVILTFLLDRSLLFPANLIILSIAISDWLMSVVPNIMGGVANASNDLPFTDWSCSVFAFIATLLGLSNMLHHAAFALDRYMVITRPMRANHSMKRVLAVIAFLWCFALTWSLFPLVGWSAYVREAGNIACSVNWQSDNPSDTSYMVCLFFFFYFVPLAVIVYCYAFMIRSVRFMTKNAQKIWGVRSAAALETVQATWKMAKIGLIMVVGFFVAWTPYAVVSFIIAFDLVKDIPTVAEIVPSMFAKTASVYNPIIYFFSYKSFRESLVKSWRRYRNRNNVIPLNSSGTAFVVSSRLTAMANRAFESTSCHESSL</sequence>
<dbReference type="CDD" id="cd14969">
    <property type="entry name" value="7tmA_Opsins_type2_animals"/>
    <property type="match status" value="1"/>
</dbReference>
<dbReference type="InterPro" id="IPR027430">
    <property type="entry name" value="Retinal_BS"/>
</dbReference>
<reference evidence="14" key="1">
    <citation type="journal article" date="2023" name="G3 (Bethesda)">
        <title>Whole genome assembly and annotation of the endangered Caribbean coral Acropora cervicornis.</title>
        <authorList>
            <person name="Selwyn J.D."/>
            <person name="Vollmer S.V."/>
        </authorList>
    </citation>
    <scope>NUCLEOTIDE SEQUENCE</scope>
    <source>
        <strain evidence="14">K2</strain>
    </source>
</reference>
<accession>A0AAD9QAJ0</accession>
<dbReference type="Proteomes" id="UP001249851">
    <property type="component" value="Unassembled WGS sequence"/>
</dbReference>
<feature type="transmembrane region" description="Helical" evidence="12">
    <location>
        <begin position="20"/>
        <end position="42"/>
    </location>
</feature>
<dbReference type="PROSITE" id="PS00238">
    <property type="entry name" value="OPSIN"/>
    <property type="match status" value="1"/>
</dbReference>
<evidence type="ECO:0000256" key="4">
    <source>
        <dbReference type="ARBA" id="ARBA00022692"/>
    </source>
</evidence>
<evidence type="ECO:0000256" key="10">
    <source>
        <dbReference type="ARBA" id="ARBA00023170"/>
    </source>
</evidence>
<dbReference type="InterPro" id="IPR017452">
    <property type="entry name" value="GPCR_Rhodpsn_7TM"/>
</dbReference>
<dbReference type="EMBL" id="JARQWQ010000048">
    <property type="protein sequence ID" value="KAK2557670.1"/>
    <property type="molecule type" value="Genomic_DNA"/>
</dbReference>
<keyword evidence="10" id="KW-0675">Receptor</keyword>
<dbReference type="PRINTS" id="PR00237">
    <property type="entry name" value="GPCRRHODOPSN"/>
</dbReference>
<feature type="transmembrane region" description="Helical" evidence="12">
    <location>
        <begin position="239"/>
        <end position="261"/>
    </location>
</feature>
<keyword evidence="4 12" id="KW-0812">Transmembrane</keyword>
<evidence type="ECO:0000256" key="9">
    <source>
        <dbReference type="ARBA" id="ARBA00023136"/>
    </source>
</evidence>
<keyword evidence="8" id="KW-0297">G-protein coupled receptor</keyword>
<evidence type="ECO:0000256" key="2">
    <source>
        <dbReference type="ARBA" id="ARBA00022543"/>
    </source>
</evidence>
<keyword evidence="6 12" id="KW-1133">Transmembrane helix</keyword>
<keyword evidence="11" id="KW-0807">Transducer</keyword>
<dbReference type="Pfam" id="PF00001">
    <property type="entry name" value="7tm_1"/>
    <property type="match status" value="1"/>
</dbReference>
<feature type="domain" description="G-protein coupled receptors family 1 profile" evidence="13">
    <location>
        <begin position="33"/>
        <end position="290"/>
    </location>
</feature>
<organism evidence="14 15">
    <name type="scientific">Acropora cervicornis</name>
    <name type="common">Staghorn coral</name>
    <dbReference type="NCBI Taxonomy" id="6130"/>
    <lineage>
        <taxon>Eukaryota</taxon>
        <taxon>Metazoa</taxon>
        <taxon>Cnidaria</taxon>
        <taxon>Anthozoa</taxon>
        <taxon>Hexacorallia</taxon>
        <taxon>Scleractinia</taxon>
        <taxon>Astrocoeniina</taxon>
        <taxon>Acroporidae</taxon>
        <taxon>Acropora</taxon>
    </lineage>
</organism>